<dbReference type="GO" id="GO:0003723">
    <property type="term" value="F:RNA binding"/>
    <property type="evidence" value="ECO:0007669"/>
    <property type="project" value="InterPro"/>
</dbReference>
<sequence>MQNNGLSFFTVDSDYRNYLSSHDFRVPQKSSRPFTGIVFTVNGYCYYASLASPKPKHVSMNNSVDFIKIDEGNLGVINLNTMIPVPPSLLYDLNPVAMSTSTPEDLQYKNLIQDQLSWINQSHNKSVILKNATRLYYLIIKNKAKPKLKSRCCDFVKLEQKCLDYCGQKKIDFY</sequence>
<dbReference type="InterPro" id="IPR053735">
    <property type="entry name" value="Type_III_TA_endoRNase"/>
</dbReference>
<dbReference type="EMBL" id="CP131062">
    <property type="protein sequence ID" value="WNY28594.1"/>
    <property type="molecule type" value="Genomic_DNA"/>
</dbReference>
<organism evidence="1 2">
    <name type="scientific">Methanimicrococcus stummii</name>
    <dbReference type="NCBI Taxonomy" id="3028294"/>
    <lineage>
        <taxon>Archaea</taxon>
        <taxon>Methanobacteriati</taxon>
        <taxon>Methanobacteriota</taxon>
        <taxon>Stenosarchaea group</taxon>
        <taxon>Methanomicrobia</taxon>
        <taxon>Methanosarcinales</taxon>
        <taxon>Methanosarcinaceae</taxon>
        <taxon>Methanimicrococcus</taxon>
    </lineage>
</organism>
<dbReference type="KEGG" id="mees:MmiEs2_07900"/>
<name>A0AA96ZX66_9EURY</name>
<proteinExistence type="predicted"/>
<dbReference type="Proteomes" id="UP001302662">
    <property type="component" value="Chromosome"/>
</dbReference>
<reference evidence="1 2" key="1">
    <citation type="submission" date="2023-07" db="EMBL/GenBank/DDBJ databases">
        <title>Closed genome sequence of Methanimicrococcus sp. Es2.</title>
        <authorList>
            <person name="Protasov E."/>
            <person name="Platt K."/>
            <person name="Reeh H."/>
            <person name="Poehlein A."/>
            <person name="Daniel R."/>
            <person name="Brune A."/>
        </authorList>
    </citation>
    <scope>NUCLEOTIDE SEQUENCE [LARGE SCALE GENOMIC DNA]</scope>
    <source>
        <strain evidence="1 2">Es2</strain>
    </source>
</reference>
<dbReference type="Gene3D" id="3.10.129.130">
    <property type="match status" value="1"/>
</dbReference>
<gene>
    <name evidence="1" type="primary">toxN</name>
    <name evidence="1" type="ORF">MmiEs2_07900</name>
</gene>
<dbReference type="GO" id="GO:0016787">
    <property type="term" value="F:hydrolase activity"/>
    <property type="evidence" value="ECO:0007669"/>
    <property type="project" value="UniProtKB-KW"/>
</dbReference>
<dbReference type="Pfam" id="PF13958">
    <property type="entry name" value="ToxN_toxin"/>
    <property type="match status" value="1"/>
</dbReference>
<protein>
    <submittedName>
        <fullName evidence="1">Endoribonuclease ToxN</fullName>
        <ecNumber evidence="1">3.1.-.-</ecNumber>
    </submittedName>
</protein>
<dbReference type="InterPro" id="IPR025911">
    <property type="entry name" value="ToxN/AbiQ_toxin"/>
</dbReference>
<dbReference type="EC" id="3.1.-.-" evidence="1"/>
<dbReference type="GeneID" id="85197250"/>
<accession>A0AA96ZX66</accession>
<evidence type="ECO:0000313" key="1">
    <source>
        <dbReference type="EMBL" id="WNY28594.1"/>
    </source>
</evidence>
<keyword evidence="2" id="KW-1185">Reference proteome</keyword>
<keyword evidence="1" id="KW-0378">Hydrolase</keyword>
<dbReference type="AlphaFoldDB" id="A0AA96ZX66"/>
<evidence type="ECO:0000313" key="2">
    <source>
        <dbReference type="Proteomes" id="UP001302662"/>
    </source>
</evidence>
<dbReference type="GO" id="GO:0004521">
    <property type="term" value="F:RNA endonuclease activity"/>
    <property type="evidence" value="ECO:0007669"/>
    <property type="project" value="InterPro"/>
</dbReference>
<dbReference type="RefSeq" id="WP_316560133.1">
    <property type="nucleotide sequence ID" value="NZ_CP131062.1"/>
</dbReference>